<protein>
    <submittedName>
        <fullName evidence="2">Uncharacterized protein</fullName>
    </submittedName>
</protein>
<organism evidence="2 3">
    <name type="scientific">Diploscapter pachys</name>
    <dbReference type="NCBI Taxonomy" id="2018661"/>
    <lineage>
        <taxon>Eukaryota</taxon>
        <taxon>Metazoa</taxon>
        <taxon>Ecdysozoa</taxon>
        <taxon>Nematoda</taxon>
        <taxon>Chromadorea</taxon>
        <taxon>Rhabditida</taxon>
        <taxon>Rhabditina</taxon>
        <taxon>Rhabditomorpha</taxon>
        <taxon>Rhabditoidea</taxon>
        <taxon>Rhabditidae</taxon>
        <taxon>Diploscapter</taxon>
    </lineage>
</organism>
<gene>
    <name evidence="2" type="ORF">WR25_26851</name>
</gene>
<name>A0A2A2M4J6_9BILA</name>
<dbReference type="EMBL" id="LIAE01005468">
    <property type="protein sequence ID" value="PAV93323.1"/>
    <property type="molecule type" value="Genomic_DNA"/>
</dbReference>
<feature type="region of interest" description="Disordered" evidence="1">
    <location>
        <begin position="165"/>
        <end position="210"/>
    </location>
</feature>
<dbReference type="AlphaFoldDB" id="A0A2A2M4J6"/>
<evidence type="ECO:0000256" key="1">
    <source>
        <dbReference type="SAM" id="MobiDB-lite"/>
    </source>
</evidence>
<sequence>MVGEAAVDEGVEQMMLAGQLRDEPLHRGAGGAVAAIPADAERAAGIAREQARDISGKDVVVGDAAGALAPRAGGGEAGEIDHIRAVEGAVAQHHLEAIVVARIVAARHMDAGVDAQRRFGEIQHRRGAEADAHDVDAACHEAGDQRGFEVGRGQAPVAPYGNTRAARGADAGGEAAADRGRVGGGEVAPHGAANVIFPQDRPRSASHAPR</sequence>
<dbReference type="Proteomes" id="UP000218231">
    <property type="component" value="Unassembled WGS sequence"/>
</dbReference>
<comment type="caution">
    <text evidence="2">The sequence shown here is derived from an EMBL/GenBank/DDBJ whole genome shotgun (WGS) entry which is preliminary data.</text>
</comment>
<evidence type="ECO:0000313" key="3">
    <source>
        <dbReference type="Proteomes" id="UP000218231"/>
    </source>
</evidence>
<evidence type="ECO:0000313" key="2">
    <source>
        <dbReference type="EMBL" id="PAV93323.1"/>
    </source>
</evidence>
<keyword evidence="3" id="KW-1185">Reference proteome</keyword>
<accession>A0A2A2M4J6</accession>
<feature type="compositionally biased region" description="Low complexity" evidence="1">
    <location>
        <begin position="165"/>
        <end position="175"/>
    </location>
</feature>
<proteinExistence type="predicted"/>
<reference evidence="2 3" key="1">
    <citation type="journal article" date="2017" name="Curr. Biol.">
        <title>Genome architecture and evolution of a unichromosomal asexual nematode.</title>
        <authorList>
            <person name="Fradin H."/>
            <person name="Zegar C."/>
            <person name="Gutwein M."/>
            <person name="Lucas J."/>
            <person name="Kovtun M."/>
            <person name="Corcoran D."/>
            <person name="Baugh L.R."/>
            <person name="Kiontke K."/>
            <person name="Gunsalus K."/>
            <person name="Fitch D.H."/>
            <person name="Piano F."/>
        </authorList>
    </citation>
    <scope>NUCLEOTIDE SEQUENCE [LARGE SCALE GENOMIC DNA]</scope>
    <source>
        <strain evidence="2">PF1309</strain>
    </source>
</reference>